<reference evidence="3 4" key="1">
    <citation type="submission" date="2024-02" db="EMBL/GenBank/DDBJ databases">
        <title>Expansion and revision of Xanthobacter and proposal of Roseixanthobacter gen. nov.</title>
        <authorList>
            <person name="Soltysiak M.P.M."/>
            <person name="Jalihal A."/>
            <person name="Ory A."/>
            <person name="Chrisophersen C."/>
            <person name="Lee A.D."/>
            <person name="Boulton J."/>
            <person name="Springer M."/>
        </authorList>
    </citation>
    <scope>NUCLEOTIDE SEQUENCE [LARGE SCALE GENOMIC DNA]</scope>
    <source>
        <strain evidence="3 4">CB5</strain>
    </source>
</reference>
<dbReference type="EMBL" id="JBAFUR010000001">
    <property type="protein sequence ID" value="MFG1250599.1"/>
    <property type="molecule type" value="Genomic_DNA"/>
</dbReference>
<keyword evidence="4" id="KW-1185">Reference proteome</keyword>
<accession>A0ABW6ZA12</accession>
<protein>
    <submittedName>
        <fullName evidence="3">Phage tail length tape measure family protein</fullName>
    </submittedName>
</protein>
<keyword evidence="1" id="KW-0175">Coiled coil</keyword>
<comment type="caution">
    <text evidence="3">The sequence shown here is derived from an EMBL/GenBank/DDBJ whole genome shotgun (WGS) entry which is preliminary data.</text>
</comment>
<feature type="domain" description="Bacteriophage tail tape measure N-terminal" evidence="2">
    <location>
        <begin position="120"/>
        <end position="330"/>
    </location>
</feature>
<proteinExistence type="predicted"/>
<sequence length="924" mass="96981">MTTEINELRIEAKTESLARAESDLNKVADAQQRVAASGEVMATATDKAIRRQVDASVALDRLRKTVDDAYKAQQAFAAGQRTLDRNLAQGNLSQQDHARLLDMLRVKYGVAQTANDNFSQSAAKGTKLTANEMTNLGYQLNDVATSLASGASPFMVMAQQGGQVYQVLAGSQAGVVGSIKQLGTGLLGLLTPARLVTAGVAGIAVAAALAYSSYSAGERQLTNSLQGLGRSTDATVAQLETIVSVSASASRISVSSARDLTASFASTGKIGTEVFTGLIDVTNRYATLTGADLADAGKEMAQAFRDPAKGAVDLNQKLNFLDVATLKYIQDLEYSGQKTKAQQALTDALNKNLPAATANVTKLGWAWREVANFATGAYDAMGKAVSSAFKGPSLDQQIAALEKQVAAERVAAAGPKGRTQGVAAANLIRDEAELNKKYQERARLAAEVAAADARSASMAAQQVAEGRDPRFEQLRQLREQQALLNKATDGGTKGTQEQRDALEGVKNEIAALSANGTTLISVQEKLRRERELELAVTRATTTAGKIEAQAALDAFRAKAAGATNAVAAAQAEDTKIKALAEVYAQLSQAARQRLDTADETIAQQGLEAQLIGKTAGETALLRANFQTYWDLRKEEIQTGVKASEAEADALRKKNEELARSTQLTAELKLQDEIAFQRAQLGRSSQDQAIASTLRSSGVAVDLNSADSAALRLNATLSDMSTTADSALSGFIQDLRNGKSLTDALTNAMNKLLDKLIEMASNQAISSLMSGLFGISGLGGGGSLGTVGTTTGAVYVAGAHSGGVLGAGEATFVRADHPGLYSGAPRYHTGRDPFGLLAGEERAIIKKDEGIFTPAQMRALGARMGGGDTIAPVFAPVINMGAAGQGGGGVSPQELIVTLQQWWKTQRADVLNVVRDARSRRVPGV</sequence>
<evidence type="ECO:0000256" key="1">
    <source>
        <dbReference type="SAM" id="Coils"/>
    </source>
</evidence>
<feature type="coiled-coil region" evidence="1">
    <location>
        <begin position="633"/>
        <end position="660"/>
    </location>
</feature>
<evidence type="ECO:0000259" key="2">
    <source>
        <dbReference type="Pfam" id="PF06791"/>
    </source>
</evidence>
<name>A0ABW6ZA12_9HYPH</name>
<dbReference type="RefSeq" id="WP_394007053.1">
    <property type="nucleotide sequence ID" value="NZ_JBAFUR010000001.1"/>
</dbReference>
<dbReference type="InterPro" id="IPR009628">
    <property type="entry name" value="Phage_tape_measure_N"/>
</dbReference>
<evidence type="ECO:0000313" key="4">
    <source>
        <dbReference type="Proteomes" id="UP001604043"/>
    </source>
</evidence>
<dbReference type="Pfam" id="PF06791">
    <property type="entry name" value="TMP_2"/>
    <property type="match status" value="1"/>
</dbReference>
<gene>
    <name evidence="3" type="ORF">V5F30_00175</name>
</gene>
<organism evidence="3 4">
    <name type="scientific">Xanthobacter aminoxidans</name>
    <dbReference type="NCBI Taxonomy" id="186280"/>
    <lineage>
        <taxon>Bacteria</taxon>
        <taxon>Pseudomonadati</taxon>
        <taxon>Pseudomonadota</taxon>
        <taxon>Alphaproteobacteria</taxon>
        <taxon>Hyphomicrobiales</taxon>
        <taxon>Xanthobacteraceae</taxon>
        <taxon>Xanthobacter</taxon>
    </lineage>
</organism>
<evidence type="ECO:0000313" key="3">
    <source>
        <dbReference type="EMBL" id="MFG1250599.1"/>
    </source>
</evidence>
<dbReference type="Proteomes" id="UP001604043">
    <property type="component" value="Unassembled WGS sequence"/>
</dbReference>